<keyword evidence="4" id="KW-1185">Reference proteome</keyword>
<evidence type="ECO:0000256" key="1">
    <source>
        <dbReference type="SAM" id="MobiDB-lite"/>
    </source>
</evidence>
<evidence type="ECO:0000259" key="2">
    <source>
        <dbReference type="Pfam" id="PF20518"/>
    </source>
</evidence>
<sequence length="229" mass="25750">MRPPFWKMAAPREKTDGTPAGSISPRCNLKDKKNKLRANQYACAGAASGSKEEDVIVGRWEAPDRPWSPHQREGVRHRRTVMPDVGLPPFDVGSGAQISFLNYPSFFTSDPPSIYQWLSSCLKGEKLLAYPYLPGICERSKLVALSFAQYILGDETAVSNGTSKYLSKITAGQRKQQLEDDRRCSLKPTPTVSSLAEKLVVWMTNIGEQHYTSRHKQYLITFHILNVYN</sequence>
<accession>A0ABN9L2S7</accession>
<protein>
    <recommendedName>
        <fullName evidence="2">Anaphase-promoting complex subunit 1 middle domain-containing protein</fullName>
    </recommendedName>
</protein>
<organism evidence="3 4">
    <name type="scientific">Ranitomeya imitator</name>
    <name type="common">mimic poison frog</name>
    <dbReference type="NCBI Taxonomy" id="111125"/>
    <lineage>
        <taxon>Eukaryota</taxon>
        <taxon>Metazoa</taxon>
        <taxon>Chordata</taxon>
        <taxon>Craniata</taxon>
        <taxon>Vertebrata</taxon>
        <taxon>Euteleostomi</taxon>
        <taxon>Amphibia</taxon>
        <taxon>Batrachia</taxon>
        <taxon>Anura</taxon>
        <taxon>Neobatrachia</taxon>
        <taxon>Hyloidea</taxon>
        <taxon>Dendrobatidae</taxon>
        <taxon>Dendrobatinae</taxon>
        <taxon>Ranitomeya</taxon>
    </lineage>
</organism>
<evidence type="ECO:0000313" key="4">
    <source>
        <dbReference type="Proteomes" id="UP001176940"/>
    </source>
</evidence>
<gene>
    <name evidence="3" type="ORF">RIMI_LOCUS4828829</name>
</gene>
<reference evidence="3" key="1">
    <citation type="submission" date="2023-07" db="EMBL/GenBank/DDBJ databases">
        <authorList>
            <person name="Stuckert A."/>
        </authorList>
    </citation>
    <scope>NUCLEOTIDE SEQUENCE</scope>
</reference>
<dbReference type="EMBL" id="CAUEEQ010007966">
    <property type="protein sequence ID" value="CAJ0931695.1"/>
    <property type="molecule type" value="Genomic_DNA"/>
</dbReference>
<feature type="domain" description="Anaphase-promoting complex subunit 1 middle" evidence="2">
    <location>
        <begin position="96"/>
        <end position="208"/>
    </location>
</feature>
<dbReference type="Pfam" id="PF20518">
    <property type="entry name" value="Apc1_MidN"/>
    <property type="match status" value="1"/>
</dbReference>
<feature type="region of interest" description="Disordered" evidence="1">
    <location>
        <begin position="1"/>
        <end position="28"/>
    </location>
</feature>
<proteinExistence type="predicted"/>
<dbReference type="InterPro" id="IPR046794">
    <property type="entry name" value="Apc1_MidN"/>
</dbReference>
<evidence type="ECO:0000313" key="3">
    <source>
        <dbReference type="EMBL" id="CAJ0931695.1"/>
    </source>
</evidence>
<name>A0ABN9L2S7_9NEOB</name>
<comment type="caution">
    <text evidence="3">The sequence shown here is derived from an EMBL/GenBank/DDBJ whole genome shotgun (WGS) entry which is preliminary data.</text>
</comment>
<dbReference type="Proteomes" id="UP001176940">
    <property type="component" value="Unassembled WGS sequence"/>
</dbReference>